<organism evidence="2 3">
    <name type="scientific">Ilex paraguariensis</name>
    <name type="common">yerba mate</name>
    <dbReference type="NCBI Taxonomy" id="185542"/>
    <lineage>
        <taxon>Eukaryota</taxon>
        <taxon>Viridiplantae</taxon>
        <taxon>Streptophyta</taxon>
        <taxon>Embryophyta</taxon>
        <taxon>Tracheophyta</taxon>
        <taxon>Spermatophyta</taxon>
        <taxon>Magnoliopsida</taxon>
        <taxon>eudicotyledons</taxon>
        <taxon>Gunneridae</taxon>
        <taxon>Pentapetalae</taxon>
        <taxon>asterids</taxon>
        <taxon>campanulids</taxon>
        <taxon>Aquifoliales</taxon>
        <taxon>Aquifoliaceae</taxon>
        <taxon>Ilex</taxon>
    </lineage>
</organism>
<gene>
    <name evidence="2" type="ORF">ILEXP_LOCUS52789</name>
</gene>
<feature type="non-terminal residue" evidence="2">
    <location>
        <position position="140"/>
    </location>
</feature>
<sequence>METRGKRSKRPSILGGSMRDSMDNRMSFSKARHGGTSAHGDTIVVSETGTTLERDDLTAGDARVPLVVGDMSTQVLGNANVTLGGTSALGDAFGSHRSAIVAACDILMRNQLLGNASMLGNVGLWSCNARGRLGDLGDDG</sequence>
<comment type="caution">
    <text evidence="2">The sequence shown here is derived from an EMBL/GenBank/DDBJ whole genome shotgun (WGS) entry which is preliminary data.</text>
</comment>
<evidence type="ECO:0000313" key="3">
    <source>
        <dbReference type="Proteomes" id="UP001642360"/>
    </source>
</evidence>
<evidence type="ECO:0000256" key="1">
    <source>
        <dbReference type="SAM" id="MobiDB-lite"/>
    </source>
</evidence>
<dbReference type="Proteomes" id="UP001642360">
    <property type="component" value="Unassembled WGS sequence"/>
</dbReference>
<evidence type="ECO:0000313" key="2">
    <source>
        <dbReference type="EMBL" id="CAK9182579.1"/>
    </source>
</evidence>
<accession>A0ABC8UNM3</accession>
<reference evidence="2 3" key="1">
    <citation type="submission" date="2024-02" db="EMBL/GenBank/DDBJ databases">
        <authorList>
            <person name="Vignale AGUSTIN F."/>
            <person name="Sosa J E."/>
            <person name="Modenutti C."/>
        </authorList>
    </citation>
    <scope>NUCLEOTIDE SEQUENCE [LARGE SCALE GENOMIC DNA]</scope>
</reference>
<dbReference type="AlphaFoldDB" id="A0ABC8UNM3"/>
<name>A0ABC8UNM3_9AQUA</name>
<feature type="compositionally biased region" description="Basic residues" evidence="1">
    <location>
        <begin position="1"/>
        <end position="10"/>
    </location>
</feature>
<feature type="region of interest" description="Disordered" evidence="1">
    <location>
        <begin position="1"/>
        <end position="22"/>
    </location>
</feature>
<keyword evidence="3" id="KW-1185">Reference proteome</keyword>
<dbReference type="EMBL" id="CAUOFW020008390">
    <property type="protein sequence ID" value="CAK9182579.1"/>
    <property type="molecule type" value="Genomic_DNA"/>
</dbReference>
<protein>
    <submittedName>
        <fullName evidence="2">Uncharacterized protein</fullName>
    </submittedName>
</protein>
<proteinExistence type="predicted"/>